<dbReference type="EMBL" id="HBNR01088038">
    <property type="protein sequence ID" value="CAE4666285.1"/>
    <property type="molecule type" value="Transcribed_RNA"/>
</dbReference>
<feature type="domain" description="Calcineurin-like phosphoesterase" evidence="2">
    <location>
        <begin position="175"/>
        <end position="396"/>
    </location>
</feature>
<dbReference type="AlphaFoldDB" id="A0A7S4WAR7"/>
<organism evidence="3">
    <name type="scientific">Alexandrium monilatum</name>
    <dbReference type="NCBI Taxonomy" id="311494"/>
    <lineage>
        <taxon>Eukaryota</taxon>
        <taxon>Sar</taxon>
        <taxon>Alveolata</taxon>
        <taxon>Dinophyceae</taxon>
        <taxon>Gonyaulacales</taxon>
        <taxon>Pyrocystaceae</taxon>
        <taxon>Alexandrium</taxon>
    </lineage>
</organism>
<feature type="region of interest" description="Disordered" evidence="1">
    <location>
        <begin position="440"/>
        <end position="488"/>
    </location>
</feature>
<feature type="compositionally biased region" description="Low complexity" evidence="1">
    <location>
        <begin position="457"/>
        <end position="468"/>
    </location>
</feature>
<name>A0A7S4WAR7_9DINO</name>
<sequence length="488" mass="53178">MAAEGTTSLVRQVRERYGEEFVGELERMWTEEALPRANRAKLDHFLKRAEESPQAPDCQKHAEDEEAHLYEFLCKLVLYAPEEWYTAASGLPCPATAKNDFKVIGVAFDASSRLRRAGIDFFHWRLTKHLCSPGGRFAGYPQTGYVLYLGAEADGLRQVCPVAELPKRPPSSVRLVAVSDTHHFHGSLALPEGDILCHAGDLSYEESRSPDAARFEEYLRSRQADGAAVDGRSFHEWLVAEKLDLAESLKWLGTVGCYKHRLLIGGNHDYILDAIGETAAEGLCRAFEVTYLHTARAPVKLEGLSLWGSGVSFAAGLSATRAALSGNRAFQLDEARAEEWAREVGGRIQPGSVDVVLTHMPVEGLLGKAGKGSEALNKLLEHLKPKLYICGHAHHPADPLKDTWKQMGEGVGVNAACLGVWNQLHGLPVVVDLPAPAAGGVAAAEEPEAPEEPAPLAPSILRRPAAPRAAKRPAEAQVFKRPAVRRRA</sequence>
<dbReference type="GO" id="GO:0016787">
    <property type="term" value="F:hydrolase activity"/>
    <property type="evidence" value="ECO:0007669"/>
    <property type="project" value="InterPro"/>
</dbReference>
<evidence type="ECO:0000256" key="1">
    <source>
        <dbReference type="SAM" id="MobiDB-lite"/>
    </source>
</evidence>
<dbReference type="PANTHER" id="PTHR12905:SF0">
    <property type="entry name" value="CALCINEURIN-LIKE PHOSPHOESTERASE DOMAIN-CONTAINING PROTEIN"/>
    <property type="match status" value="1"/>
</dbReference>
<evidence type="ECO:0000313" key="3">
    <source>
        <dbReference type="EMBL" id="CAE4666285.1"/>
    </source>
</evidence>
<dbReference type="InterPro" id="IPR029052">
    <property type="entry name" value="Metallo-depent_PP-like"/>
</dbReference>
<dbReference type="SUPFAM" id="SSF56300">
    <property type="entry name" value="Metallo-dependent phosphatases"/>
    <property type="match status" value="1"/>
</dbReference>
<dbReference type="Gene3D" id="3.60.21.10">
    <property type="match status" value="2"/>
</dbReference>
<dbReference type="PANTHER" id="PTHR12905">
    <property type="entry name" value="METALLOPHOSPHOESTERASE"/>
    <property type="match status" value="1"/>
</dbReference>
<dbReference type="InterPro" id="IPR051693">
    <property type="entry name" value="UPF0046_metallophosphoest"/>
</dbReference>
<reference evidence="3" key="1">
    <citation type="submission" date="2021-01" db="EMBL/GenBank/DDBJ databases">
        <authorList>
            <person name="Corre E."/>
            <person name="Pelletier E."/>
            <person name="Niang G."/>
            <person name="Scheremetjew M."/>
            <person name="Finn R."/>
            <person name="Kale V."/>
            <person name="Holt S."/>
            <person name="Cochrane G."/>
            <person name="Meng A."/>
            <person name="Brown T."/>
            <person name="Cohen L."/>
        </authorList>
    </citation>
    <scope>NUCLEOTIDE SEQUENCE</scope>
    <source>
        <strain evidence="3">CCMP3105</strain>
    </source>
</reference>
<proteinExistence type="predicted"/>
<accession>A0A7S4WAR7</accession>
<dbReference type="InterPro" id="IPR004843">
    <property type="entry name" value="Calcineurin-like_PHP"/>
</dbReference>
<gene>
    <name evidence="3" type="ORF">AMON00008_LOCUS63092</name>
</gene>
<dbReference type="Pfam" id="PF00149">
    <property type="entry name" value="Metallophos"/>
    <property type="match status" value="1"/>
</dbReference>
<protein>
    <recommendedName>
        <fullName evidence="2">Calcineurin-like phosphoesterase domain-containing protein</fullName>
    </recommendedName>
</protein>
<evidence type="ECO:0000259" key="2">
    <source>
        <dbReference type="Pfam" id="PF00149"/>
    </source>
</evidence>